<evidence type="ECO:0000313" key="1">
    <source>
        <dbReference type="EMBL" id="EFC93787.1"/>
    </source>
</evidence>
<reference evidence="1 2" key="1">
    <citation type="submission" date="2010-01" db="EMBL/GenBank/DDBJ databases">
        <authorList>
            <person name="Weinstock G."/>
            <person name="Sodergren E."/>
            <person name="Clifton S."/>
            <person name="Fulton L."/>
            <person name="Fulton B."/>
            <person name="Courtney L."/>
            <person name="Fronick C."/>
            <person name="Harrison M."/>
            <person name="Strong C."/>
            <person name="Farmer C."/>
            <person name="Delahaunty K."/>
            <person name="Markovic C."/>
            <person name="Hall O."/>
            <person name="Minx P."/>
            <person name="Tomlinson C."/>
            <person name="Mitreva M."/>
            <person name="Nelson J."/>
            <person name="Hou S."/>
            <person name="Wollam A."/>
            <person name="Pepin K.H."/>
            <person name="Johnson M."/>
            <person name="Bhonagiri V."/>
            <person name="Nash W.E."/>
            <person name="Warren W."/>
            <person name="Chinwalla A."/>
            <person name="Mardis E.R."/>
            <person name="Wilson R.K."/>
        </authorList>
    </citation>
    <scope>NUCLEOTIDE SEQUENCE [LARGE SCALE GENOMIC DNA]</scope>
    <source>
        <strain evidence="1 2">DSM 2374</strain>
    </source>
</reference>
<dbReference type="AlphaFoldDB" id="D2ZR90"/>
<dbReference type="GeneID" id="72589260"/>
<dbReference type="EMBL" id="ABYV02000006">
    <property type="protein sequence ID" value="EFC93787.1"/>
    <property type="molecule type" value="Genomic_DNA"/>
</dbReference>
<organism evidence="1 2">
    <name type="scientific">Methanobrevibacter smithii DSM 2374</name>
    <dbReference type="NCBI Taxonomy" id="521002"/>
    <lineage>
        <taxon>Archaea</taxon>
        <taxon>Methanobacteriati</taxon>
        <taxon>Methanobacteriota</taxon>
        <taxon>Methanomada group</taxon>
        <taxon>Methanobacteria</taxon>
        <taxon>Methanobacteriales</taxon>
        <taxon>Methanobacteriaceae</taxon>
        <taxon>Methanobrevibacter</taxon>
    </lineage>
</organism>
<proteinExistence type="predicted"/>
<evidence type="ECO:0000313" key="2">
    <source>
        <dbReference type="Proteomes" id="UP000004028"/>
    </source>
</evidence>
<name>D2ZR90_METSM</name>
<sequence>MTSVFFGMKELLFISIYDGEKYYTDKFSMEEAKNFDNNKRFTLLSQGYDVETYEKLFYELKEDILIKNRSAKNIWERAKIAEEYLQKKKDLAKEYLNVEWKS</sequence>
<dbReference type="Proteomes" id="UP000004028">
    <property type="component" value="Unassembled WGS sequence"/>
</dbReference>
<dbReference type="PATRIC" id="fig|521002.11.peg.1332"/>
<comment type="caution">
    <text evidence="1">The sequence shown here is derived from an EMBL/GenBank/DDBJ whole genome shotgun (WGS) entry which is preliminary data.</text>
</comment>
<dbReference type="HOGENOM" id="CLU_2271096_0_0_2"/>
<accession>D2ZR90</accession>
<gene>
    <name evidence="1" type="ORF">METSMIF1_03373</name>
</gene>
<protein>
    <submittedName>
        <fullName evidence="1">Uncharacterized protein</fullName>
    </submittedName>
</protein>
<dbReference type="RefSeq" id="WP_004033822.1">
    <property type="nucleotide sequence ID" value="NZ_GG704759.1"/>
</dbReference>